<dbReference type="GO" id="GO:0005876">
    <property type="term" value="C:spindle microtubule"/>
    <property type="evidence" value="ECO:0007669"/>
    <property type="project" value="TreeGrafter"/>
</dbReference>
<dbReference type="SUPFAM" id="SSF48452">
    <property type="entry name" value="TPR-like"/>
    <property type="match status" value="1"/>
</dbReference>
<sequence length="253" mass="29424">MFSATGSIEEKEQDQQGNCKQLSSEELCTKADQLYKERRFGEAYHLLCEHKNDDDPQLLWRLARLMYEKAKGESFEAQKETILNALTCCSRALELDENCFAIHKWMSILLDAQSKFEGPKSRILNAFKIKEHMVRACALKPEDGTSWHLLGMWCFTVADMPWYQRKAANVFLATMPESSFDEALQYFTKAEISEPMFYSMNLLMLGECYLKLGNLEMARKYLQMTKDYPDVSAEDTEAIKRATYLLEKYCRKL</sequence>
<evidence type="ECO:0000256" key="4">
    <source>
        <dbReference type="ARBA" id="ARBA00022737"/>
    </source>
</evidence>
<keyword evidence="5" id="KW-0802">TPR repeat</keyword>
<evidence type="ECO:0000313" key="9">
    <source>
        <dbReference type="EMBL" id="CAD7225810.1"/>
    </source>
</evidence>
<dbReference type="AlphaFoldDB" id="A0A7R8ZLD2"/>
<comment type="subcellular location">
    <subcellularLocation>
        <location evidence="1">Cytoplasm</location>
        <location evidence="1">Cytoskeleton</location>
    </subcellularLocation>
</comment>
<evidence type="ECO:0000256" key="5">
    <source>
        <dbReference type="ARBA" id="ARBA00022803"/>
    </source>
</evidence>
<dbReference type="Gene3D" id="1.25.40.10">
    <property type="entry name" value="Tetratricopeptide repeat domain"/>
    <property type="match status" value="1"/>
</dbReference>
<dbReference type="OrthoDB" id="69711at2759"/>
<keyword evidence="6" id="KW-0206">Cytoskeleton</keyword>
<comment type="subunit">
    <text evidence="2">Interacts with microtubules.</text>
</comment>
<dbReference type="InterPro" id="IPR011990">
    <property type="entry name" value="TPR-like_helical_dom_sf"/>
</dbReference>
<dbReference type="GO" id="GO:0008017">
    <property type="term" value="F:microtubule binding"/>
    <property type="evidence" value="ECO:0007669"/>
    <property type="project" value="TreeGrafter"/>
</dbReference>
<dbReference type="EMBL" id="OB660668">
    <property type="protein sequence ID" value="CAD7225810.1"/>
    <property type="molecule type" value="Genomic_DNA"/>
</dbReference>
<dbReference type="GO" id="GO:0097431">
    <property type="term" value="C:mitotic spindle pole"/>
    <property type="evidence" value="ECO:0007669"/>
    <property type="project" value="TreeGrafter"/>
</dbReference>
<accession>A0A7R8ZLD2</accession>
<evidence type="ECO:0000256" key="1">
    <source>
        <dbReference type="ARBA" id="ARBA00004245"/>
    </source>
</evidence>
<evidence type="ECO:0000256" key="8">
    <source>
        <dbReference type="ARBA" id="ARBA00041958"/>
    </source>
</evidence>
<keyword evidence="3" id="KW-0963">Cytoplasm</keyword>
<dbReference type="PANTHER" id="PTHR16056:SF16">
    <property type="entry name" value="REGULATOR OF MICROTUBULE DYNAMICS PROTEIN 1"/>
    <property type="match status" value="1"/>
</dbReference>
<reference evidence="9" key="1">
    <citation type="submission" date="2020-11" db="EMBL/GenBank/DDBJ databases">
        <authorList>
            <person name="Tran Van P."/>
        </authorList>
    </citation>
    <scope>NUCLEOTIDE SEQUENCE</scope>
</reference>
<evidence type="ECO:0000256" key="2">
    <source>
        <dbReference type="ARBA" id="ARBA00011375"/>
    </source>
</evidence>
<dbReference type="PANTHER" id="PTHR16056">
    <property type="entry name" value="REGULATOR OF MICROTUBULE DYNAMICS PROTEIN"/>
    <property type="match status" value="1"/>
</dbReference>
<dbReference type="GO" id="GO:0005739">
    <property type="term" value="C:mitochondrion"/>
    <property type="evidence" value="ECO:0007669"/>
    <property type="project" value="TreeGrafter"/>
</dbReference>
<dbReference type="Pfam" id="PF21033">
    <property type="entry name" value="RMD1-3"/>
    <property type="match status" value="1"/>
</dbReference>
<keyword evidence="4" id="KW-0677">Repeat</keyword>
<name>A0A7R8ZLD2_9CRUS</name>
<organism evidence="9">
    <name type="scientific">Cyprideis torosa</name>
    <dbReference type="NCBI Taxonomy" id="163714"/>
    <lineage>
        <taxon>Eukaryota</taxon>
        <taxon>Metazoa</taxon>
        <taxon>Ecdysozoa</taxon>
        <taxon>Arthropoda</taxon>
        <taxon>Crustacea</taxon>
        <taxon>Oligostraca</taxon>
        <taxon>Ostracoda</taxon>
        <taxon>Podocopa</taxon>
        <taxon>Podocopida</taxon>
        <taxon>Cytherocopina</taxon>
        <taxon>Cytheroidea</taxon>
        <taxon>Cytherideidae</taxon>
        <taxon>Cyprideis</taxon>
    </lineage>
</organism>
<evidence type="ECO:0000256" key="7">
    <source>
        <dbReference type="ARBA" id="ARBA00039966"/>
    </source>
</evidence>
<gene>
    <name evidence="9" type="ORF">CTOB1V02_LOCUS3742</name>
</gene>
<dbReference type="InterPro" id="IPR049039">
    <property type="entry name" value="RMD1-3_a_helical_rpt"/>
</dbReference>
<evidence type="ECO:0000256" key="3">
    <source>
        <dbReference type="ARBA" id="ARBA00022490"/>
    </source>
</evidence>
<evidence type="ECO:0000256" key="6">
    <source>
        <dbReference type="ARBA" id="ARBA00023212"/>
    </source>
</evidence>
<protein>
    <recommendedName>
        <fullName evidence="7">Regulator of microtubule dynamics protein 1</fullName>
    </recommendedName>
    <alternativeName>
        <fullName evidence="8">Protein FAM82B</fullName>
    </alternativeName>
</protein>
<proteinExistence type="predicted"/>